<dbReference type="SUPFAM" id="SSF53756">
    <property type="entry name" value="UDP-Glycosyltransferase/glycogen phosphorylase"/>
    <property type="match status" value="1"/>
</dbReference>
<dbReference type="Proteomes" id="UP000592181">
    <property type="component" value="Unassembled WGS sequence"/>
</dbReference>
<reference evidence="6 7" key="1">
    <citation type="submission" date="2020-07" db="EMBL/GenBank/DDBJ databases">
        <title>Sequencing the genomes of 1000 actinobacteria strains.</title>
        <authorList>
            <person name="Klenk H.-P."/>
        </authorList>
    </citation>
    <scope>NUCLEOTIDE SEQUENCE [LARGE SCALE GENOMIC DNA]</scope>
    <source>
        <strain evidence="6 7">DSM 24723</strain>
    </source>
</reference>
<feature type="region of interest" description="Disordered" evidence="4">
    <location>
        <begin position="229"/>
        <end position="250"/>
    </location>
</feature>
<keyword evidence="3 6" id="KW-0808">Transferase</keyword>
<evidence type="ECO:0000313" key="7">
    <source>
        <dbReference type="Proteomes" id="UP000592181"/>
    </source>
</evidence>
<dbReference type="GO" id="GO:0016757">
    <property type="term" value="F:glycosyltransferase activity"/>
    <property type="evidence" value="ECO:0007669"/>
    <property type="project" value="UniProtKB-KW"/>
</dbReference>
<keyword evidence="7" id="KW-1185">Reference proteome</keyword>
<dbReference type="InterPro" id="IPR028098">
    <property type="entry name" value="Glyco_trans_4-like_N"/>
</dbReference>
<dbReference type="EMBL" id="JACBZX010000001">
    <property type="protein sequence ID" value="NYG38325.1"/>
    <property type="molecule type" value="Genomic_DNA"/>
</dbReference>
<evidence type="ECO:0000256" key="4">
    <source>
        <dbReference type="SAM" id="MobiDB-lite"/>
    </source>
</evidence>
<keyword evidence="2" id="KW-0328">Glycosyltransferase</keyword>
<protein>
    <recommendedName>
        <fullName evidence="1">D-inositol 3-phosphate glycosyltransferase</fullName>
    </recommendedName>
</protein>
<dbReference type="InterPro" id="IPR050194">
    <property type="entry name" value="Glycosyltransferase_grp1"/>
</dbReference>
<evidence type="ECO:0000256" key="3">
    <source>
        <dbReference type="ARBA" id="ARBA00022679"/>
    </source>
</evidence>
<dbReference type="Gene3D" id="3.40.50.2000">
    <property type="entry name" value="Glycogen Phosphorylase B"/>
    <property type="match status" value="2"/>
</dbReference>
<evidence type="ECO:0000259" key="5">
    <source>
        <dbReference type="Pfam" id="PF13579"/>
    </source>
</evidence>
<sequence>MSREPTIDPQAGQTQEPTADEQIPVRVALVALSATGGIAAHVGQLRADLATLGATVITVTDAVTRTSLEPGWARDQERSEGSTVLVGRREPPTGARPRRAPRWWPSSARRALAGADVVHAHGFRAGLLAAALTPRRVPVVISLHNEMRGRGPRHRVGALVARVVLRRAALVTGASTDLVELARDLGARRAELAEVPSARVPDLLTAPVPGHRERAGQALRLLAREGVVGSDDAEKGGAEPLQSTDPGSDGLPTPALVLTIARVAPQKDLATLVDAAARARDRTPAGQAPASWVVVGAGDPQLREELRTRAEALRAPVHLVGAQEDVSAWLRAASVLVLTSEWEARALVVQEALAAGTPVVATEVGGLPDLLTGIGALVPPGDPAAVAAEVARVLDDPEEAGRRATAGRERAAGWADGIATARRWLARYAQLRA</sequence>
<dbReference type="Pfam" id="PF13579">
    <property type="entry name" value="Glyco_trans_4_4"/>
    <property type="match status" value="1"/>
</dbReference>
<comment type="caution">
    <text evidence="6">The sequence shown here is derived from an EMBL/GenBank/DDBJ whole genome shotgun (WGS) entry which is preliminary data.</text>
</comment>
<dbReference type="AlphaFoldDB" id="A0A852XIG0"/>
<dbReference type="RefSeq" id="WP_179463539.1">
    <property type="nucleotide sequence ID" value="NZ_JACBZX010000001.1"/>
</dbReference>
<dbReference type="Pfam" id="PF13692">
    <property type="entry name" value="Glyco_trans_1_4"/>
    <property type="match status" value="1"/>
</dbReference>
<dbReference type="GO" id="GO:1901137">
    <property type="term" value="P:carbohydrate derivative biosynthetic process"/>
    <property type="evidence" value="ECO:0007669"/>
    <property type="project" value="UniProtKB-ARBA"/>
</dbReference>
<evidence type="ECO:0000256" key="1">
    <source>
        <dbReference type="ARBA" id="ARBA00021292"/>
    </source>
</evidence>
<dbReference type="PANTHER" id="PTHR45947:SF3">
    <property type="entry name" value="SULFOQUINOVOSYL TRANSFERASE SQD2"/>
    <property type="match status" value="1"/>
</dbReference>
<feature type="domain" description="Glycosyltransferase subfamily 4-like N-terminal" evidence="5">
    <location>
        <begin position="36"/>
        <end position="196"/>
    </location>
</feature>
<evidence type="ECO:0000256" key="2">
    <source>
        <dbReference type="ARBA" id="ARBA00022676"/>
    </source>
</evidence>
<name>A0A852XIG0_9MICO</name>
<organism evidence="6 7">
    <name type="scientific">Janibacter alkaliphilus</name>
    <dbReference type="NCBI Taxonomy" id="1069963"/>
    <lineage>
        <taxon>Bacteria</taxon>
        <taxon>Bacillati</taxon>
        <taxon>Actinomycetota</taxon>
        <taxon>Actinomycetes</taxon>
        <taxon>Micrococcales</taxon>
        <taxon>Intrasporangiaceae</taxon>
        <taxon>Janibacter</taxon>
    </lineage>
</organism>
<proteinExistence type="predicted"/>
<feature type="region of interest" description="Disordered" evidence="4">
    <location>
        <begin position="1"/>
        <end position="20"/>
    </location>
</feature>
<evidence type="ECO:0000313" key="6">
    <source>
        <dbReference type="EMBL" id="NYG38325.1"/>
    </source>
</evidence>
<feature type="region of interest" description="Disordered" evidence="4">
    <location>
        <begin position="70"/>
        <end position="102"/>
    </location>
</feature>
<accession>A0A852XIG0</accession>
<gene>
    <name evidence="6" type="ORF">BJY28_002794</name>
</gene>
<dbReference type="PANTHER" id="PTHR45947">
    <property type="entry name" value="SULFOQUINOVOSYL TRANSFERASE SQD2"/>
    <property type="match status" value="1"/>
</dbReference>